<dbReference type="Proteomes" id="UP000678393">
    <property type="component" value="Unassembled WGS sequence"/>
</dbReference>
<name>A0A8S3Z9F8_9EUPU</name>
<sequence length="64" mass="6672">PPVLTKQLTIVRDTSTSSNSVTVSCGPIVSLGDPPVSIVFKDGSGNVLYSVNSISFGYAKMTHT</sequence>
<evidence type="ECO:0000313" key="2">
    <source>
        <dbReference type="Proteomes" id="UP000678393"/>
    </source>
</evidence>
<feature type="non-terminal residue" evidence="1">
    <location>
        <position position="64"/>
    </location>
</feature>
<feature type="non-terminal residue" evidence="1">
    <location>
        <position position="1"/>
    </location>
</feature>
<protein>
    <submittedName>
        <fullName evidence="1">Uncharacterized protein</fullName>
    </submittedName>
</protein>
<accession>A0A8S3Z9F8</accession>
<evidence type="ECO:0000313" key="1">
    <source>
        <dbReference type="EMBL" id="CAG5125963.1"/>
    </source>
</evidence>
<keyword evidence="2" id="KW-1185">Reference proteome</keyword>
<comment type="caution">
    <text evidence="1">The sequence shown here is derived from an EMBL/GenBank/DDBJ whole genome shotgun (WGS) entry which is preliminary data.</text>
</comment>
<gene>
    <name evidence="1" type="ORF">CUNI_LOCUS11521</name>
</gene>
<proteinExistence type="predicted"/>
<dbReference type="AlphaFoldDB" id="A0A8S3Z9F8"/>
<organism evidence="1 2">
    <name type="scientific">Candidula unifasciata</name>
    <dbReference type="NCBI Taxonomy" id="100452"/>
    <lineage>
        <taxon>Eukaryota</taxon>
        <taxon>Metazoa</taxon>
        <taxon>Spiralia</taxon>
        <taxon>Lophotrochozoa</taxon>
        <taxon>Mollusca</taxon>
        <taxon>Gastropoda</taxon>
        <taxon>Heterobranchia</taxon>
        <taxon>Euthyneura</taxon>
        <taxon>Panpulmonata</taxon>
        <taxon>Eupulmonata</taxon>
        <taxon>Stylommatophora</taxon>
        <taxon>Helicina</taxon>
        <taxon>Helicoidea</taxon>
        <taxon>Geomitridae</taxon>
        <taxon>Candidula</taxon>
    </lineage>
</organism>
<dbReference type="EMBL" id="CAJHNH020002221">
    <property type="protein sequence ID" value="CAG5125963.1"/>
    <property type="molecule type" value="Genomic_DNA"/>
</dbReference>
<reference evidence="1" key="1">
    <citation type="submission" date="2021-04" db="EMBL/GenBank/DDBJ databases">
        <authorList>
            <consortium name="Molecular Ecology Group"/>
        </authorList>
    </citation>
    <scope>NUCLEOTIDE SEQUENCE</scope>
</reference>